<dbReference type="Proteomes" id="UP000184603">
    <property type="component" value="Unassembled WGS sequence"/>
</dbReference>
<keyword evidence="1" id="KW-0677">Repeat</keyword>
<dbReference type="EMBL" id="FRFE01000023">
    <property type="protein sequence ID" value="SHO51209.1"/>
    <property type="molecule type" value="Genomic_DNA"/>
</dbReference>
<evidence type="ECO:0000256" key="2">
    <source>
        <dbReference type="ARBA" id="ARBA00022803"/>
    </source>
</evidence>
<organism evidence="4 5">
    <name type="scientific">Desulfopila aestuarii DSM 18488</name>
    <dbReference type="NCBI Taxonomy" id="1121416"/>
    <lineage>
        <taxon>Bacteria</taxon>
        <taxon>Pseudomonadati</taxon>
        <taxon>Thermodesulfobacteriota</taxon>
        <taxon>Desulfobulbia</taxon>
        <taxon>Desulfobulbales</taxon>
        <taxon>Desulfocapsaceae</taxon>
        <taxon>Desulfopila</taxon>
    </lineage>
</organism>
<dbReference type="Pfam" id="PF07719">
    <property type="entry name" value="TPR_2"/>
    <property type="match status" value="1"/>
</dbReference>
<dbReference type="OrthoDB" id="9807628at2"/>
<evidence type="ECO:0000313" key="5">
    <source>
        <dbReference type="Proteomes" id="UP000184603"/>
    </source>
</evidence>
<accession>A0A1M7YF61</accession>
<keyword evidence="5" id="KW-1185">Reference proteome</keyword>
<keyword evidence="2 3" id="KW-0802">TPR repeat</keyword>
<proteinExistence type="predicted"/>
<dbReference type="InterPro" id="IPR019734">
    <property type="entry name" value="TPR_rpt"/>
</dbReference>
<dbReference type="PROSITE" id="PS50293">
    <property type="entry name" value="TPR_REGION"/>
    <property type="match status" value="1"/>
</dbReference>
<gene>
    <name evidence="4" type="ORF">SAMN02745220_03903</name>
</gene>
<evidence type="ECO:0000313" key="4">
    <source>
        <dbReference type="EMBL" id="SHO51209.1"/>
    </source>
</evidence>
<dbReference type="PROSITE" id="PS50005">
    <property type="entry name" value="TPR"/>
    <property type="match status" value="1"/>
</dbReference>
<name>A0A1M7YF61_9BACT</name>
<dbReference type="InterPro" id="IPR011990">
    <property type="entry name" value="TPR-like_helical_dom_sf"/>
</dbReference>
<dbReference type="Gene3D" id="1.25.40.10">
    <property type="entry name" value="Tetratricopeptide repeat domain"/>
    <property type="match status" value="1"/>
</dbReference>
<evidence type="ECO:0000256" key="3">
    <source>
        <dbReference type="PROSITE-ProRule" id="PRU00339"/>
    </source>
</evidence>
<dbReference type="SUPFAM" id="SSF48452">
    <property type="entry name" value="TPR-like"/>
    <property type="match status" value="1"/>
</dbReference>
<evidence type="ECO:0000256" key="1">
    <source>
        <dbReference type="ARBA" id="ARBA00022737"/>
    </source>
</evidence>
<sequence>MKALLALLITITWASLWLTPDQEGMWYFNRGDFVSAAKVFLDPEWQGASWYKAGEFQKAAQAYSRRDTAEANYNQGNALLMHGKYKDAIASYDKALEKHPGWKEAMENRGIAAARAKTLDIESGNMTEGMLGADEIVFDKKAGKDAASEDVEGGEAVSNQDIQALWLRRVQTRPADFLKAKFAFQQKFEMDGGKK</sequence>
<dbReference type="RefSeq" id="WP_073615334.1">
    <property type="nucleotide sequence ID" value="NZ_FRFE01000023.1"/>
</dbReference>
<reference evidence="4 5" key="1">
    <citation type="submission" date="2016-12" db="EMBL/GenBank/DDBJ databases">
        <authorList>
            <person name="Song W.-J."/>
            <person name="Kurnit D.M."/>
        </authorList>
    </citation>
    <scope>NUCLEOTIDE SEQUENCE [LARGE SCALE GENOMIC DNA]</scope>
    <source>
        <strain evidence="4 5">DSM 18488</strain>
    </source>
</reference>
<protein>
    <submittedName>
        <fullName evidence="4">Ca-activated chloride channel family protein</fullName>
    </submittedName>
</protein>
<dbReference type="InterPro" id="IPR013105">
    <property type="entry name" value="TPR_2"/>
</dbReference>
<dbReference type="SMART" id="SM00028">
    <property type="entry name" value="TPR"/>
    <property type="match status" value="1"/>
</dbReference>
<feature type="repeat" description="TPR" evidence="3">
    <location>
        <begin position="69"/>
        <end position="102"/>
    </location>
</feature>
<dbReference type="AlphaFoldDB" id="A0A1M7YF61"/>
<dbReference type="STRING" id="1121416.SAMN02745220_03903"/>